<dbReference type="Proteomes" id="UP000017127">
    <property type="component" value="Unassembled WGS sequence"/>
</dbReference>
<keyword evidence="2" id="KW-1185">Reference proteome</keyword>
<reference evidence="1 2" key="1">
    <citation type="journal article" date="2013" name="Front. Microbiol.">
        <title>Comparative genomic analyses of the cyanobacterium, Lyngbya aestuarii BL J, a powerful hydrogen producer.</title>
        <authorList>
            <person name="Kothari A."/>
            <person name="Vaughn M."/>
            <person name="Garcia-Pichel F."/>
        </authorList>
    </citation>
    <scope>NUCLEOTIDE SEQUENCE [LARGE SCALE GENOMIC DNA]</scope>
    <source>
        <strain evidence="1 2">BL J</strain>
    </source>
</reference>
<protein>
    <submittedName>
        <fullName evidence="1">Uncharacterized protein</fullName>
    </submittedName>
</protein>
<sequence>MEGLEIDGLLKHGCDWLQDYFNNPNVNLNRESRRICDSSMSL</sequence>
<organism evidence="1 2">
    <name type="scientific">Lyngbya aestuarii BL J</name>
    <dbReference type="NCBI Taxonomy" id="1348334"/>
    <lineage>
        <taxon>Bacteria</taxon>
        <taxon>Bacillati</taxon>
        <taxon>Cyanobacteriota</taxon>
        <taxon>Cyanophyceae</taxon>
        <taxon>Oscillatoriophycideae</taxon>
        <taxon>Oscillatoriales</taxon>
        <taxon>Microcoleaceae</taxon>
        <taxon>Lyngbya</taxon>
    </lineage>
</organism>
<evidence type="ECO:0000313" key="1">
    <source>
        <dbReference type="EMBL" id="ERT04211.1"/>
    </source>
</evidence>
<accession>U7QBU8</accession>
<name>U7QBU8_9CYAN</name>
<gene>
    <name evidence="1" type="ORF">M595_5848</name>
</gene>
<proteinExistence type="predicted"/>
<evidence type="ECO:0000313" key="2">
    <source>
        <dbReference type="Proteomes" id="UP000017127"/>
    </source>
</evidence>
<dbReference type="AlphaFoldDB" id="U7QBU8"/>
<dbReference type="EMBL" id="AUZM01000113">
    <property type="protein sequence ID" value="ERT04211.1"/>
    <property type="molecule type" value="Genomic_DNA"/>
</dbReference>
<comment type="caution">
    <text evidence="1">The sequence shown here is derived from an EMBL/GenBank/DDBJ whole genome shotgun (WGS) entry which is preliminary data.</text>
</comment>